<dbReference type="EMBL" id="CARXXK010001139">
    <property type="protein sequence ID" value="CAI6373952.1"/>
    <property type="molecule type" value="Genomic_DNA"/>
</dbReference>
<protein>
    <submittedName>
        <fullName evidence="1">Uncharacterized protein</fullName>
    </submittedName>
</protein>
<evidence type="ECO:0000313" key="1">
    <source>
        <dbReference type="EMBL" id="CAI6373952.1"/>
    </source>
</evidence>
<reference evidence="1 2" key="1">
    <citation type="submission" date="2023-01" db="EMBL/GenBank/DDBJ databases">
        <authorList>
            <person name="Whitehead M."/>
        </authorList>
    </citation>
    <scope>NUCLEOTIDE SEQUENCE [LARGE SCALE GENOMIC DNA]</scope>
</reference>
<accession>A0AAV0Y1D6</accession>
<sequence>MQVVPSKSKNVVKTCGLVFLCNALTKALRVAAVWRSLTFVFTVALPRPIVITTGQISALGPVPVTRILPPQSIEIVNVVEGRSVRPEALSADDNSGDQLG</sequence>
<dbReference type="AlphaFoldDB" id="A0AAV0Y1D6"/>
<name>A0AAV0Y1D6_9HEMI</name>
<dbReference type="Proteomes" id="UP001160148">
    <property type="component" value="Unassembled WGS sequence"/>
</dbReference>
<gene>
    <name evidence="1" type="ORF">MEUPH1_LOCUS27632</name>
</gene>
<evidence type="ECO:0000313" key="2">
    <source>
        <dbReference type="Proteomes" id="UP001160148"/>
    </source>
</evidence>
<proteinExistence type="predicted"/>
<organism evidence="1 2">
    <name type="scientific">Macrosiphum euphorbiae</name>
    <name type="common">potato aphid</name>
    <dbReference type="NCBI Taxonomy" id="13131"/>
    <lineage>
        <taxon>Eukaryota</taxon>
        <taxon>Metazoa</taxon>
        <taxon>Ecdysozoa</taxon>
        <taxon>Arthropoda</taxon>
        <taxon>Hexapoda</taxon>
        <taxon>Insecta</taxon>
        <taxon>Pterygota</taxon>
        <taxon>Neoptera</taxon>
        <taxon>Paraneoptera</taxon>
        <taxon>Hemiptera</taxon>
        <taxon>Sternorrhyncha</taxon>
        <taxon>Aphidomorpha</taxon>
        <taxon>Aphidoidea</taxon>
        <taxon>Aphididae</taxon>
        <taxon>Macrosiphini</taxon>
        <taxon>Macrosiphum</taxon>
    </lineage>
</organism>
<comment type="caution">
    <text evidence="1">The sequence shown here is derived from an EMBL/GenBank/DDBJ whole genome shotgun (WGS) entry which is preliminary data.</text>
</comment>
<keyword evidence="2" id="KW-1185">Reference proteome</keyword>